<feature type="domain" description="POP1 C-terminal" evidence="7">
    <location>
        <begin position="712"/>
        <end position="870"/>
    </location>
</feature>
<proteinExistence type="predicted"/>
<reference evidence="9" key="1">
    <citation type="submission" date="2017-02" db="EMBL/GenBank/DDBJ databases">
        <authorList>
            <person name="Tafer H."/>
            <person name="Lopandic K."/>
        </authorList>
    </citation>
    <scope>NUCLEOTIDE SEQUENCE [LARGE SCALE GENOMIC DNA]</scope>
    <source>
        <strain evidence="9">CBS 366.77</strain>
    </source>
</reference>
<keyword evidence="2" id="KW-0819">tRNA processing</keyword>
<feature type="compositionally biased region" description="Polar residues" evidence="4">
    <location>
        <begin position="760"/>
        <end position="775"/>
    </location>
</feature>
<dbReference type="GO" id="GO:0001682">
    <property type="term" value="P:tRNA 5'-leader removal"/>
    <property type="evidence" value="ECO:0007669"/>
    <property type="project" value="InterPro"/>
</dbReference>
<dbReference type="Pfam" id="PF06978">
    <property type="entry name" value="POP1_N"/>
    <property type="match status" value="1"/>
</dbReference>
<gene>
    <name evidence="8" type="ORF">PHISCL_09711</name>
</gene>
<dbReference type="OrthoDB" id="442863at2759"/>
<dbReference type="InterPro" id="IPR055079">
    <property type="entry name" value="POP1_C"/>
</dbReference>
<evidence type="ECO:0000259" key="7">
    <source>
        <dbReference type="Pfam" id="PF22770"/>
    </source>
</evidence>
<dbReference type="GO" id="GO:0005655">
    <property type="term" value="C:nucleolar ribonuclease P complex"/>
    <property type="evidence" value="ECO:0007669"/>
    <property type="project" value="InterPro"/>
</dbReference>
<protein>
    <submittedName>
        <fullName evidence="8">Uncharacterized protein</fullName>
    </submittedName>
</protein>
<organism evidence="8 9">
    <name type="scientific">Aspergillus sclerotialis</name>
    <dbReference type="NCBI Taxonomy" id="2070753"/>
    <lineage>
        <taxon>Eukaryota</taxon>
        <taxon>Fungi</taxon>
        <taxon>Dikarya</taxon>
        <taxon>Ascomycota</taxon>
        <taxon>Pezizomycotina</taxon>
        <taxon>Eurotiomycetes</taxon>
        <taxon>Eurotiomycetidae</taxon>
        <taxon>Eurotiales</taxon>
        <taxon>Aspergillaceae</taxon>
        <taxon>Aspergillus</taxon>
        <taxon>Aspergillus subgen. Polypaecilum</taxon>
    </lineage>
</organism>
<dbReference type="PANTHER" id="PTHR22731">
    <property type="entry name" value="RIBONUCLEASES P/MRP PROTEIN SUBUNIT POP1"/>
    <property type="match status" value="1"/>
</dbReference>
<dbReference type="PANTHER" id="PTHR22731:SF3">
    <property type="entry name" value="RIBONUCLEASES P_MRP PROTEIN SUBUNIT POP1"/>
    <property type="match status" value="1"/>
</dbReference>
<dbReference type="Proteomes" id="UP000266188">
    <property type="component" value="Unassembled WGS sequence"/>
</dbReference>
<dbReference type="InterPro" id="IPR009723">
    <property type="entry name" value="Pop1_N"/>
</dbReference>
<feature type="region of interest" description="Disordered" evidence="4">
    <location>
        <begin position="128"/>
        <end position="147"/>
    </location>
</feature>
<accession>A0A3A2Z4I2</accession>
<feature type="non-terminal residue" evidence="8">
    <location>
        <position position="1"/>
    </location>
</feature>
<feature type="domain" description="Pop1 N-terminal" evidence="5">
    <location>
        <begin position="39"/>
        <end position="254"/>
    </location>
</feature>
<dbReference type="Pfam" id="PF22770">
    <property type="entry name" value="POP1_C"/>
    <property type="match status" value="1"/>
</dbReference>
<evidence type="ECO:0000259" key="5">
    <source>
        <dbReference type="Pfam" id="PF06978"/>
    </source>
</evidence>
<name>A0A3A2Z4I2_9EURO</name>
<keyword evidence="9" id="KW-1185">Reference proteome</keyword>
<dbReference type="GO" id="GO:0000172">
    <property type="term" value="C:ribonuclease MRP complex"/>
    <property type="evidence" value="ECO:0007669"/>
    <property type="project" value="InterPro"/>
</dbReference>
<evidence type="ECO:0000313" key="9">
    <source>
        <dbReference type="Proteomes" id="UP000266188"/>
    </source>
</evidence>
<evidence type="ECO:0000256" key="4">
    <source>
        <dbReference type="SAM" id="MobiDB-lite"/>
    </source>
</evidence>
<evidence type="ECO:0000256" key="2">
    <source>
        <dbReference type="ARBA" id="ARBA00022694"/>
    </source>
</evidence>
<feature type="compositionally biased region" description="Basic and acidic residues" evidence="4">
    <location>
        <begin position="136"/>
        <end position="147"/>
    </location>
</feature>
<dbReference type="InterPro" id="IPR039182">
    <property type="entry name" value="Pop1"/>
</dbReference>
<comment type="caution">
    <text evidence="8">The sequence shown here is derived from an EMBL/GenBank/DDBJ whole genome shotgun (WGS) entry which is preliminary data.</text>
</comment>
<feature type="compositionally biased region" description="Basic and acidic residues" evidence="4">
    <location>
        <begin position="650"/>
        <end position="670"/>
    </location>
</feature>
<dbReference type="Pfam" id="PF08170">
    <property type="entry name" value="POPLD"/>
    <property type="match status" value="1"/>
</dbReference>
<sequence length="871" mass="96959">NQNANASRKRAKTFDARTLAVQSADSALSATGELNVAAYVGAREFEIRALEAGMQRSRTALTSRAFQQVPRALRRRTASHNVKRVPRRLRARAKREMIEDNTPTVTARRRKPTQTMRIRLETARRLQNLNSKTKAKRAESKSKRDKEIKKVLEDAGSHTFNIAPRVPKIKKNKLSRPPPPESKYKKRQRGKTWLPTHIFHAKRAHMASAKEPLWRFAIPLSPTEKSYRPSHRASTIRGAVAWDMSYMSTIRLEGTGPALESVLRAVGIDGEEAWGVKGRKWRAGTRCLQAWVFERAGQRSPIAPVTLIWCAEEKAEDVEMVDAGDSSAGRKRNQKNKRKLFLRIHPSAFLQLWNELLDVSKRQNPPVMVEDLRFEIGSIEITGPGSTEALVSTLQPLLSDGKTPPSDSPETTWPSLLGVTNPASLPQNALLAFCISDPRLHFPPRTLKPPSSEDDMNNLAMLLSSWPPDNTQTPPTLFKRPARLAASRQLPSQKAINRRRTEAGPGIYPEPLPSDPHIPVIVLATRPRSKNDNSLGSWTVLLPWKCVLPVWYSLIYYPLSSGGNSRFGGLKEQQQLAFEAGEPWFPGDFPGTRAGWEWSLNEAEKARQEWERRPKGRRTEFDSLDLGDGQKGEIGRGWACDWERLVQGPPKDDQAADIKNEKQSVKKPDGNKGPNDDDTSQEDYPPLSIRQLRKNEAEIAINNPSSITSKASLATVRISLFGRGTPTPRARIYRLPSTNIGLRQKWLSLSSPNKPKAKGFQQNNNLAQKEPTSFQEEARQRLAASLISPQSNQDDSPESLSLPSEADLIGFVTTGNYNLSEGQGTGIGSILVSKVAGSGGAQGKWKAGETNMCIIRAAGERVGRLAFWELV</sequence>
<feature type="region of interest" description="Disordered" evidence="4">
    <location>
        <begin position="607"/>
        <end position="629"/>
    </location>
</feature>
<comment type="subcellular location">
    <subcellularLocation>
        <location evidence="1">Nucleus</location>
    </subcellularLocation>
</comment>
<feature type="compositionally biased region" description="Basic and acidic residues" evidence="4">
    <location>
        <begin position="607"/>
        <end position="621"/>
    </location>
</feature>
<feature type="domain" description="POPLD" evidence="6">
    <location>
        <begin position="537"/>
        <end position="642"/>
    </location>
</feature>
<feature type="region of interest" description="Disordered" evidence="4">
    <location>
        <begin position="170"/>
        <end position="190"/>
    </location>
</feature>
<dbReference type="InterPro" id="IPR012590">
    <property type="entry name" value="POPLD_dom"/>
</dbReference>
<evidence type="ECO:0000259" key="6">
    <source>
        <dbReference type="Pfam" id="PF08170"/>
    </source>
</evidence>
<evidence type="ECO:0000313" key="8">
    <source>
        <dbReference type="EMBL" id="RJE17949.1"/>
    </source>
</evidence>
<dbReference type="EMBL" id="MVGC01000662">
    <property type="protein sequence ID" value="RJE17949.1"/>
    <property type="molecule type" value="Genomic_DNA"/>
</dbReference>
<evidence type="ECO:0000256" key="3">
    <source>
        <dbReference type="ARBA" id="ARBA00023242"/>
    </source>
</evidence>
<evidence type="ECO:0000256" key="1">
    <source>
        <dbReference type="ARBA" id="ARBA00004123"/>
    </source>
</evidence>
<feature type="region of interest" description="Disordered" evidence="4">
    <location>
        <begin position="751"/>
        <end position="775"/>
    </location>
</feature>
<keyword evidence="3" id="KW-0539">Nucleus</keyword>
<dbReference type="STRING" id="2070753.A0A3A2Z4I2"/>
<feature type="region of interest" description="Disordered" evidence="4">
    <location>
        <begin position="646"/>
        <end position="685"/>
    </location>
</feature>
<dbReference type="AlphaFoldDB" id="A0A3A2Z4I2"/>